<name>A0A8H4RJ00_9HELO</name>
<sequence length="251" mass="27769">MIAETPKGADIHGAQNLTITLDYSNSPEHTIVETAQHMPAYSTHVPQDLPHTLQYTAITTPMMDHHNYQQEQFHQGPAYVRQAQLNEGCRVEIAAATMGLHLEQPLRSQVTQNSVKMTPKERFEASDPYPYQQHNAYQPVPMPSQTAGVRSPPMRRYASASSTRATCTSEANHTYGDQDPVYWTQPAPYSFPSTVAGQDISEWGQDLAGVGTVFDLRIQSPDAYYPYPNGGYSTCSSGPSSNSDARANSEW</sequence>
<protein>
    <submittedName>
        <fullName evidence="2">Uncharacterized protein</fullName>
    </submittedName>
</protein>
<organism evidence="2 3">
    <name type="scientific">Cudoniella acicularis</name>
    <dbReference type="NCBI Taxonomy" id="354080"/>
    <lineage>
        <taxon>Eukaryota</taxon>
        <taxon>Fungi</taxon>
        <taxon>Dikarya</taxon>
        <taxon>Ascomycota</taxon>
        <taxon>Pezizomycotina</taxon>
        <taxon>Leotiomycetes</taxon>
        <taxon>Helotiales</taxon>
        <taxon>Tricladiaceae</taxon>
        <taxon>Cudoniella</taxon>
    </lineage>
</organism>
<feature type="region of interest" description="Disordered" evidence="1">
    <location>
        <begin position="136"/>
        <end position="165"/>
    </location>
</feature>
<dbReference type="Proteomes" id="UP000566819">
    <property type="component" value="Unassembled WGS sequence"/>
</dbReference>
<comment type="caution">
    <text evidence="2">The sequence shown here is derived from an EMBL/GenBank/DDBJ whole genome shotgun (WGS) entry which is preliminary data.</text>
</comment>
<gene>
    <name evidence="2" type="ORF">G7Y89_g8646</name>
</gene>
<dbReference type="AlphaFoldDB" id="A0A8H4RJ00"/>
<feature type="compositionally biased region" description="Low complexity" evidence="1">
    <location>
        <begin position="155"/>
        <end position="165"/>
    </location>
</feature>
<accession>A0A8H4RJ00</accession>
<evidence type="ECO:0000313" key="3">
    <source>
        <dbReference type="Proteomes" id="UP000566819"/>
    </source>
</evidence>
<dbReference type="OrthoDB" id="3552602at2759"/>
<dbReference type="EMBL" id="JAAMPI010000669">
    <property type="protein sequence ID" value="KAF4629499.1"/>
    <property type="molecule type" value="Genomic_DNA"/>
</dbReference>
<keyword evidence="3" id="KW-1185">Reference proteome</keyword>
<evidence type="ECO:0000313" key="2">
    <source>
        <dbReference type="EMBL" id="KAF4629499.1"/>
    </source>
</evidence>
<feature type="region of interest" description="Disordered" evidence="1">
    <location>
        <begin position="231"/>
        <end position="251"/>
    </location>
</feature>
<evidence type="ECO:0000256" key="1">
    <source>
        <dbReference type="SAM" id="MobiDB-lite"/>
    </source>
</evidence>
<proteinExistence type="predicted"/>
<reference evidence="2 3" key="1">
    <citation type="submission" date="2020-03" db="EMBL/GenBank/DDBJ databases">
        <title>Draft Genome Sequence of Cudoniella acicularis.</title>
        <authorList>
            <person name="Buettner E."/>
            <person name="Kellner H."/>
        </authorList>
    </citation>
    <scope>NUCLEOTIDE SEQUENCE [LARGE SCALE GENOMIC DNA]</scope>
    <source>
        <strain evidence="2 3">DSM 108380</strain>
    </source>
</reference>